<dbReference type="PANTHER" id="PTHR14430:SF0">
    <property type="entry name" value="SEC2P DOMAIN-CONTAINING PROTEIN"/>
    <property type="match status" value="1"/>
</dbReference>
<dbReference type="InterPro" id="IPR009449">
    <property type="entry name" value="Sec2_N"/>
</dbReference>
<keyword evidence="1" id="KW-0175">Coiled coil</keyword>
<feature type="compositionally biased region" description="Polar residues" evidence="2">
    <location>
        <begin position="570"/>
        <end position="585"/>
    </location>
</feature>
<feature type="region of interest" description="Disordered" evidence="2">
    <location>
        <begin position="1"/>
        <end position="66"/>
    </location>
</feature>
<feature type="compositionally biased region" description="Polar residues" evidence="2">
    <location>
        <begin position="673"/>
        <end position="683"/>
    </location>
</feature>
<feature type="compositionally biased region" description="Polar residues" evidence="2">
    <location>
        <begin position="1"/>
        <end position="33"/>
    </location>
</feature>
<feature type="region of interest" description="Disordered" evidence="2">
    <location>
        <begin position="637"/>
        <end position="790"/>
    </location>
</feature>
<reference evidence="4" key="1">
    <citation type="journal article" date="2020" name="Stud. Mycol.">
        <title>101 Dothideomycetes genomes: a test case for predicting lifestyles and emergence of pathogens.</title>
        <authorList>
            <person name="Haridas S."/>
            <person name="Albert R."/>
            <person name="Binder M."/>
            <person name="Bloem J."/>
            <person name="Labutti K."/>
            <person name="Salamov A."/>
            <person name="Andreopoulos B."/>
            <person name="Baker S."/>
            <person name="Barry K."/>
            <person name="Bills G."/>
            <person name="Bluhm B."/>
            <person name="Cannon C."/>
            <person name="Castanera R."/>
            <person name="Culley D."/>
            <person name="Daum C."/>
            <person name="Ezra D."/>
            <person name="Gonzalez J."/>
            <person name="Henrissat B."/>
            <person name="Kuo A."/>
            <person name="Liang C."/>
            <person name="Lipzen A."/>
            <person name="Lutzoni F."/>
            <person name="Magnuson J."/>
            <person name="Mondo S."/>
            <person name="Nolan M."/>
            <person name="Ohm R."/>
            <person name="Pangilinan J."/>
            <person name="Park H.-J."/>
            <person name="Ramirez L."/>
            <person name="Alfaro M."/>
            <person name="Sun H."/>
            <person name="Tritt A."/>
            <person name="Yoshinaga Y."/>
            <person name="Zwiers L.-H."/>
            <person name="Turgeon B."/>
            <person name="Goodwin S."/>
            <person name="Spatafora J."/>
            <person name="Crous P."/>
            <person name="Grigoriev I."/>
        </authorList>
    </citation>
    <scope>NUCLEOTIDE SEQUENCE</scope>
    <source>
        <strain evidence="4">CBS 116435</strain>
    </source>
</reference>
<feature type="region of interest" description="Disordered" evidence="2">
    <location>
        <begin position="556"/>
        <end position="619"/>
    </location>
</feature>
<dbReference type="Pfam" id="PF06428">
    <property type="entry name" value="Sec2p"/>
    <property type="match status" value="1"/>
</dbReference>
<keyword evidence="5" id="KW-1185">Reference proteome</keyword>
<gene>
    <name evidence="4" type="ORF">K431DRAFT_240371</name>
</gene>
<dbReference type="InterPro" id="IPR040351">
    <property type="entry name" value="RAB3IL/RAB3IP/Sec2"/>
</dbReference>
<feature type="domain" description="GDP/GTP exchange factor Sec2 N-terminal" evidence="3">
    <location>
        <begin position="131"/>
        <end position="269"/>
    </location>
</feature>
<dbReference type="Gene3D" id="6.10.140.910">
    <property type="match status" value="1"/>
</dbReference>
<dbReference type="CDD" id="cd21044">
    <property type="entry name" value="Rab11BD_RAB3IP_like"/>
    <property type="match status" value="1"/>
</dbReference>
<feature type="region of interest" description="Disordered" evidence="2">
    <location>
        <begin position="270"/>
        <end position="294"/>
    </location>
</feature>
<name>A0A9P4QHA5_9PEZI</name>
<proteinExistence type="predicted"/>
<dbReference type="Pfam" id="PF25555">
    <property type="entry name" value="RAB3A-like_C"/>
    <property type="match status" value="1"/>
</dbReference>
<dbReference type="PANTHER" id="PTHR14430">
    <property type="entry name" value="RABIN3-RELATED"/>
    <property type="match status" value="1"/>
</dbReference>
<comment type="caution">
    <text evidence="4">The sequence shown here is derived from an EMBL/GenBank/DDBJ whole genome shotgun (WGS) entry which is preliminary data.</text>
</comment>
<evidence type="ECO:0000259" key="3">
    <source>
        <dbReference type="Pfam" id="PF06428"/>
    </source>
</evidence>
<dbReference type="SUPFAM" id="SSF144284">
    <property type="entry name" value="Sec2 N-terminal region"/>
    <property type="match status" value="1"/>
</dbReference>
<feature type="compositionally biased region" description="Polar residues" evidence="2">
    <location>
        <begin position="351"/>
        <end position="372"/>
    </location>
</feature>
<feature type="compositionally biased region" description="Polar residues" evidence="2">
    <location>
        <begin position="654"/>
        <end position="665"/>
    </location>
</feature>
<feature type="compositionally biased region" description="Low complexity" evidence="2">
    <location>
        <begin position="753"/>
        <end position="768"/>
    </location>
</feature>
<feature type="region of interest" description="Disordered" evidence="2">
    <location>
        <begin position="347"/>
        <end position="376"/>
    </location>
</feature>
<evidence type="ECO:0000313" key="4">
    <source>
        <dbReference type="EMBL" id="KAF2724747.1"/>
    </source>
</evidence>
<accession>A0A9P4QHA5</accession>
<organism evidence="4 5">
    <name type="scientific">Polychaeton citri CBS 116435</name>
    <dbReference type="NCBI Taxonomy" id="1314669"/>
    <lineage>
        <taxon>Eukaryota</taxon>
        <taxon>Fungi</taxon>
        <taxon>Dikarya</taxon>
        <taxon>Ascomycota</taxon>
        <taxon>Pezizomycotina</taxon>
        <taxon>Dothideomycetes</taxon>
        <taxon>Dothideomycetidae</taxon>
        <taxon>Capnodiales</taxon>
        <taxon>Capnodiaceae</taxon>
        <taxon>Polychaeton</taxon>
    </lineage>
</organism>
<evidence type="ECO:0000313" key="5">
    <source>
        <dbReference type="Proteomes" id="UP000799441"/>
    </source>
</evidence>
<dbReference type="GO" id="GO:0006887">
    <property type="term" value="P:exocytosis"/>
    <property type="evidence" value="ECO:0007669"/>
    <property type="project" value="TreeGrafter"/>
</dbReference>
<evidence type="ECO:0000256" key="2">
    <source>
        <dbReference type="SAM" id="MobiDB-lite"/>
    </source>
</evidence>
<dbReference type="AlphaFoldDB" id="A0A9P4QHA5"/>
<protein>
    <submittedName>
        <fullName evidence="4">Sec2p-domain-containing protein</fullName>
    </submittedName>
</protein>
<dbReference type="GO" id="GO:0070319">
    <property type="term" value="C:Golgi to plasma membrane transport vesicle"/>
    <property type="evidence" value="ECO:0007669"/>
    <property type="project" value="TreeGrafter"/>
</dbReference>
<evidence type="ECO:0000256" key="1">
    <source>
        <dbReference type="ARBA" id="ARBA00023054"/>
    </source>
</evidence>
<dbReference type="GO" id="GO:0051286">
    <property type="term" value="C:cell tip"/>
    <property type="evidence" value="ECO:0007669"/>
    <property type="project" value="TreeGrafter"/>
</dbReference>
<dbReference type="EMBL" id="MU003770">
    <property type="protein sequence ID" value="KAF2724747.1"/>
    <property type="molecule type" value="Genomic_DNA"/>
</dbReference>
<feature type="compositionally biased region" description="Polar residues" evidence="2">
    <location>
        <begin position="47"/>
        <end position="60"/>
    </location>
</feature>
<dbReference type="OrthoDB" id="1748564at2759"/>
<dbReference type="Proteomes" id="UP000799441">
    <property type="component" value="Unassembled WGS sequence"/>
</dbReference>
<sequence>MLTRHATANPTPTQDSNSLSPMRSATPNPSTPTKLRDRIPLPHKLVKSNSSTDIATQSSMAAAAVATPRTFSSTFRGRGLMGDPDHVMDTRTPSPVQRGASVDSDGADYKPDLSQEVAMLSTKLVNAINYQTTLDDNLQHTRHELESEKTKGARLAAEKKSLDDMIAQGLLVRKSEVDKQISMMRAELEQERVARQEAEKSKKQVEGELENLTSALFEEANTMVAAARRDTEAAEKRNGQLRSQLGDTELLLQSQQEQLRDLKGTMERLSERGDAETLGVRDSSAPSTPIDRTHAGFDQLSPDNTGVSDFNPEHPLYFSQLLQPVMRNDIQAYADFQELLAAARRAAPHSRTGSGAHQPFSSSAASGSQTNLPGAFSGSPSLPGAFSFSNSSPTSGQYANLPPLKESKFYKRILSEDVEPCLRLDLAPGLSFLSRRSVLSSILGGTLVVEPFTPQHRFYGPVFACALCGENRKQEPYVRKHRFRTSESDDAQRYPLCDYCLARVRSVGDFVGFLRMVRDGHWRCEKEEDEKGAWEESVRLRERMFWARLGGGVIPAVSHQHSPGNPGLERQSSTKAIKSARQSLESVPEETRGRQRLARNITPGDQEIKTSQQDVGAPDTEVEDGAVRQLLMSSSSIAAAPSGRGRELSVSRPVEQNSSSPSTADVQEDAGNATATELASSQEDAVEADHQLRLEASGQQTLQVDDLATDEFSTPATEKPEPDMTQPGTDDALPQAETVEAPKPGLDRTMTNESIGASSVKSASSEVTSDGRKGSLKPGSEGHDRRPSAVLARVRAMEARASSGS</sequence>
<dbReference type="GO" id="GO:0005085">
    <property type="term" value="F:guanyl-nucleotide exchange factor activity"/>
    <property type="evidence" value="ECO:0007669"/>
    <property type="project" value="InterPro"/>
</dbReference>